<name>A0AAN6VM51_9PEZI</name>
<proteinExistence type="predicted"/>
<dbReference type="EMBL" id="MU856921">
    <property type="protein sequence ID" value="KAK4154112.1"/>
    <property type="molecule type" value="Genomic_DNA"/>
</dbReference>
<feature type="region of interest" description="Disordered" evidence="1">
    <location>
        <begin position="260"/>
        <end position="292"/>
    </location>
</feature>
<organism evidence="2 3">
    <name type="scientific">Chaetomidium leptoderma</name>
    <dbReference type="NCBI Taxonomy" id="669021"/>
    <lineage>
        <taxon>Eukaryota</taxon>
        <taxon>Fungi</taxon>
        <taxon>Dikarya</taxon>
        <taxon>Ascomycota</taxon>
        <taxon>Pezizomycotina</taxon>
        <taxon>Sordariomycetes</taxon>
        <taxon>Sordariomycetidae</taxon>
        <taxon>Sordariales</taxon>
        <taxon>Chaetomiaceae</taxon>
        <taxon>Chaetomidium</taxon>
    </lineage>
</organism>
<sequence>MPSLPNRDFSFFPIPNTPANPPPLALSTSSIWTYCGPLLPLSDDDTTDDSNPDNLPPTFHAWSARTLSPPSSTSPLLPRLTPFLRAAHAFLRQHGMHHYWLSVRASQPTPEFDAPRWHTDDHFFDPARSDDARGRWKLCATLQGPGTMFAVDARGARNPAHACPMVRCAACGRTSEVVREEVAVGLRGEAVVQPGNGEVAFFRVGGREGAVHSEPRIDGDRVFVNLVPGTEAELRHLMARWGMEFPRSWSFGVPMTLDAGGHGGEGDRGVGENGKRGSVAGSRAEGAVSAVV</sequence>
<reference evidence="2" key="2">
    <citation type="submission" date="2023-05" db="EMBL/GenBank/DDBJ databases">
        <authorList>
            <consortium name="Lawrence Berkeley National Laboratory"/>
            <person name="Steindorff A."/>
            <person name="Hensen N."/>
            <person name="Bonometti L."/>
            <person name="Westerberg I."/>
            <person name="Brannstrom I.O."/>
            <person name="Guillou S."/>
            <person name="Cros-Aarteil S."/>
            <person name="Calhoun S."/>
            <person name="Haridas S."/>
            <person name="Kuo A."/>
            <person name="Mondo S."/>
            <person name="Pangilinan J."/>
            <person name="Riley R."/>
            <person name="Labutti K."/>
            <person name="Andreopoulos B."/>
            <person name="Lipzen A."/>
            <person name="Chen C."/>
            <person name="Yanf M."/>
            <person name="Daum C."/>
            <person name="Ng V."/>
            <person name="Clum A."/>
            <person name="Ohm R."/>
            <person name="Martin F."/>
            <person name="Silar P."/>
            <person name="Natvig D."/>
            <person name="Lalanne C."/>
            <person name="Gautier V."/>
            <person name="Ament-Velasquez S.L."/>
            <person name="Kruys A."/>
            <person name="Hutchinson M.I."/>
            <person name="Powell A.J."/>
            <person name="Barry K."/>
            <person name="Miller A.N."/>
            <person name="Grigoriev I.V."/>
            <person name="Debuchy R."/>
            <person name="Gladieux P."/>
            <person name="Thoren M.H."/>
            <person name="Johannesson H."/>
        </authorList>
    </citation>
    <scope>NUCLEOTIDE SEQUENCE</scope>
    <source>
        <strain evidence="2">CBS 538.74</strain>
    </source>
</reference>
<gene>
    <name evidence="2" type="ORF">C8A00DRAFT_14751</name>
</gene>
<dbReference type="Proteomes" id="UP001302745">
    <property type="component" value="Unassembled WGS sequence"/>
</dbReference>
<comment type="caution">
    <text evidence="2">The sequence shown here is derived from an EMBL/GenBank/DDBJ whole genome shotgun (WGS) entry which is preliminary data.</text>
</comment>
<reference evidence="2" key="1">
    <citation type="journal article" date="2023" name="Mol. Phylogenet. Evol.">
        <title>Genome-scale phylogeny and comparative genomics of the fungal order Sordariales.</title>
        <authorList>
            <person name="Hensen N."/>
            <person name="Bonometti L."/>
            <person name="Westerberg I."/>
            <person name="Brannstrom I.O."/>
            <person name="Guillou S."/>
            <person name="Cros-Aarteil S."/>
            <person name="Calhoun S."/>
            <person name="Haridas S."/>
            <person name="Kuo A."/>
            <person name="Mondo S."/>
            <person name="Pangilinan J."/>
            <person name="Riley R."/>
            <person name="LaButti K."/>
            <person name="Andreopoulos B."/>
            <person name="Lipzen A."/>
            <person name="Chen C."/>
            <person name="Yan M."/>
            <person name="Daum C."/>
            <person name="Ng V."/>
            <person name="Clum A."/>
            <person name="Steindorff A."/>
            <person name="Ohm R.A."/>
            <person name="Martin F."/>
            <person name="Silar P."/>
            <person name="Natvig D.O."/>
            <person name="Lalanne C."/>
            <person name="Gautier V."/>
            <person name="Ament-Velasquez S.L."/>
            <person name="Kruys A."/>
            <person name="Hutchinson M.I."/>
            <person name="Powell A.J."/>
            <person name="Barry K."/>
            <person name="Miller A.N."/>
            <person name="Grigoriev I.V."/>
            <person name="Debuchy R."/>
            <person name="Gladieux P."/>
            <person name="Hiltunen Thoren M."/>
            <person name="Johannesson H."/>
        </authorList>
    </citation>
    <scope>NUCLEOTIDE SEQUENCE</scope>
    <source>
        <strain evidence="2">CBS 538.74</strain>
    </source>
</reference>
<protein>
    <submittedName>
        <fullName evidence="2">Uncharacterized protein</fullName>
    </submittedName>
</protein>
<dbReference type="AlphaFoldDB" id="A0AAN6VM51"/>
<keyword evidence="3" id="KW-1185">Reference proteome</keyword>
<evidence type="ECO:0000313" key="3">
    <source>
        <dbReference type="Proteomes" id="UP001302745"/>
    </source>
</evidence>
<accession>A0AAN6VM51</accession>
<evidence type="ECO:0000313" key="2">
    <source>
        <dbReference type="EMBL" id="KAK4154112.1"/>
    </source>
</evidence>
<feature type="compositionally biased region" description="Basic and acidic residues" evidence="1">
    <location>
        <begin position="264"/>
        <end position="275"/>
    </location>
</feature>
<evidence type="ECO:0000256" key="1">
    <source>
        <dbReference type="SAM" id="MobiDB-lite"/>
    </source>
</evidence>